<dbReference type="CDD" id="cd01392">
    <property type="entry name" value="HTH_LacI"/>
    <property type="match status" value="1"/>
</dbReference>
<evidence type="ECO:0000259" key="4">
    <source>
        <dbReference type="PROSITE" id="PS50932"/>
    </source>
</evidence>
<dbReference type="InterPro" id="IPR046335">
    <property type="entry name" value="LacI/GalR-like_sensor"/>
</dbReference>
<gene>
    <name evidence="6" type="ORF">CLV43_11091</name>
</gene>
<dbReference type="GO" id="GO:0000976">
    <property type="term" value="F:transcription cis-regulatory region binding"/>
    <property type="evidence" value="ECO:0007669"/>
    <property type="project" value="TreeGrafter"/>
</dbReference>
<evidence type="ECO:0000256" key="1">
    <source>
        <dbReference type="ARBA" id="ARBA00023015"/>
    </source>
</evidence>
<dbReference type="InterPro" id="IPR010982">
    <property type="entry name" value="Lambda_DNA-bd_dom_sf"/>
</dbReference>
<dbReference type="Pfam" id="PF13377">
    <property type="entry name" value="Peripla_BP_3"/>
    <property type="match status" value="1"/>
</dbReference>
<dbReference type="PANTHER" id="PTHR30146:SF109">
    <property type="entry name" value="HTH-TYPE TRANSCRIPTIONAL REGULATOR GALS"/>
    <property type="match status" value="1"/>
</dbReference>
<sequence length="333" mass="35279">MRVTIAEVALRAQVSKATVSRVLNGKPDVDVTTAERVRHVIDEIGYVPSARAVGLARGRARTVGMLAPSLTWPWMGEVLQGIVDTLEAEGYGLLLYTVNRGPDSLSQFASHVSANAFDGLLVIEPPDTLNYIATLYAQGLPVVMIDDRGSHPQFPSVATTNREGAQGAARHLLAAGRTKFAVVTGPMQFGCTRERLDGFRDALAAAGLSVDPRLVVDGDFTTDGGTVATEKLLSTGIPFDGVFAHNDLSAMGVLRALRKVGRDVPGDVSVVGFDDVPIASHAEPSLTTVRQPLQEMGVAAARMLLSHFGGEALPEKPLVLPTSLVVRQSAPQN</sequence>
<evidence type="ECO:0000313" key="7">
    <source>
        <dbReference type="Proteomes" id="UP000239494"/>
    </source>
</evidence>
<dbReference type="EMBL" id="PVTF01000010">
    <property type="protein sequence ID" value="PRY37280.1"/>
    <property type="molecule type" value="Genomic_DNA"/>
</dbReference>
<evidence type="ECO:0000313" key="6">
    <source>
        <dbReference type="EMBL" id="PRY37280.1"/>
    </source>
</evidence>
<dbReference type="Proteomes" id="UP000239494">
    <property type="component" value="Unassembled WGS sequence"/>
</dbReference>
<dbReference type="PROSITE" id="PS50943">
    <property type="entry name" value="HTH_CROC1"/>
    <property type="match status" value="1"/>
</dbReference>
<feature type="domain" description="HTH lacI-type" evidence="4">
    <location>
        <begin position="3"/>
        <end position="57"/>
    </location>
</feature>
<reference evidence="6 7" key="1">
    <citation type="submission" date="2018-03" db="EMBL/GenBank/DDBJ databases">
        <title>Genomic Encyclopedia of Archaeal and Bacterial Type Strains, Phase II (KMG-II): from individual species to whole genera.</title>
        <authorList>
            <person name="Goeker M."/>
        </authorList>
    </citation>
    <scope>NUCLEOTIDE SEQUENCE [LARGE SCALE GENOMIC DNA]</scope>
    <source>
        <strain evidence="6 7">DSM 44720</strain>
    </source>
</reference>
<dbReference type="SUPFAM" id="SSF53822">
    <property type="entry name" value="Periplasmic binding protein-like I"/>
    <property type="match status" value="1"/>
</dbReference>
<keyword evidence="3" id="KW-0804">Transcription</keyword>
<dbReference type="SMART" id="SM00354">
    <property type="entry name" value="HTH_LACI"/>
    <property type="match status" value="1"/>
</dbReference>
<dbReference type="CDD" id="cd06267">
    <property type="entry name" value="PBP1_LacI_sugar_binding-like"/>
    <property type="match status" value="1"/>
</dbReference>
<dbReference type="RefSeq" id="WP_106191570.1">
    <property type="nucleotide sequence ID" value="NZ_PVTF01000010.1"/>
</dbReference>
<protein>
    <submittedName>
        <fullName evidence="6">LacI family transcriptional regulator</fullName>
    </submittedName>
</protein>
<dbReference type="PROSITE" id="PS00356">
    <property type="entry name" value="HTH_LACI_1"/>
    <property type="match status" value="1"/>
</dbReference>
<feature type="domain" description="HTH cro/C1-type" evidence="5">
    <location>
        <begin position="4"/>
        <end position="47"/>
    </location>
</feature>
<evidence type="ECO:0000256" key="3">
    <source>
        <dbReference type="ARBA" id="ARBA00023163"/>
    </source>
</evidence>
<proteinExistence type="predicted"/>
<evidence type="ECO:0000256" key="2">
    <source>
        <dbReference type="ARBA" id="ARBA00023125"/>
    </source>
</evidence>
<dbReference type="OrthoDB" id="3657250at2"/>
<dbReference type="PROSITE" id="PS50932">
    <property type="entry name" value="HTH_LACI_2"/>
    <property type="match status" value="1"/>
</dbReference>
<dbReference type="InterPro" id="IPR000843">
    <property type="entry name" value="HTH_LacI"/>
</dbReference>
<evidence type="ECO:0000259" key="5">
    <source>
        <dbReference type="PROSITE" id="PS50943"/>
    </source>
</evidence>
<keyword evidence="7" id="KW-1185">Reference proteome</keyword>
<organism evidence="6 7">
    <name type="scientific">Umezawaea tangerina</name>
    <dbReference type="NCBI Taxonomy" id="84725"/>
    <lineage>
        <taxon>Bacteria</taxon>
        <taxon>Bacillati</taxon>
        <taxon>Actinomycetota</taxon>
        <taxon>Actinomycetes</taxon>
        <taxon>Pseudonocardiales</taxon>
        <taxon>Pseudonocardiaceae</taxon>
        <taxon>Umezawaea</taxon>
    </lineage>
</organism>
<comment type="caution">
    <text evidence="6">The sequence shown here is derived from an EMBL/GenBank/DDBJ whole genome shotgun (WGS) entry which is preliminary data.</text>
</comment>
<dbReference type="GO" id="GO:0003700">
    <property type="term" value="F:DNA-binding transcription factor activity"/>
    <property type="evidence" value="ECO:0007669"/>
    <property type="project" value="TreeGrafter"/>
</dbReference>
<dbReference type="Gene3D" id="1.10.260.40">
    <property type="entry name" value="lambda repressor-like DNA-binding domains"/>
    <property type="match status" value="1"/>
</dbReference>
<name>A0A2T0SV56_9PSEU</name>
<dbReference type="Gene3D" id="3.40.50.2300">
    <property type="match status" value="2"/>
</dbReference>
<dbReference type="Pfam" id="PF00356">
    <property type="entry name" value="LacI"/>
    <property type="match status" value="1"/>
</dbReference>
<accession>A0A2T0SV56</accession>
<keyword evidence="1" id="KW-0805">Transcription regulation</keyword>
<dbReference type="InterPro" id="IPR001387">
    <property type="entry name" value="Cro/C1-type_HTH"/>
</dbReference>
<keyword evidence="2" id="KW-0238">DNA-binding</keyword>
<dbReference type="AlphaFoldDB" id="A0A2T0SV56"/>
<dbReference type="InterPro" id="IPR028082">
    <property type="entry name" value="Peripla_BP_I"/>
</dbReference>
<dbReference type="PANTHER" id="PTHR30146">
    <property type="entry name" value="LACI-RELATED TRANSCRIPTIONAL REPRESSOR"/>
    <property type="match status" value="1"/>
</dbReference>
<dbReference type="SUPFAM" id="SSF47413">
    <property type="entry name" value="lambda repressor-like DNA-binding domains"/>
    <property type="match status" value="1"/>
</dbReference>